<dbReference type="EMBL" id="CADCWN010000175">
    <property type="protein sequence ID" value="CAA9573985.1"/>
    <property type="molecule type" value="Genomic_DNA"/>
</dbReference>
<gene>
    <name evidence="2" type="ORF">AVDCRST_MAG18-2322</name>
</gene>
<accession>A0A6J4VB87</accession>
<keyword evidence="1" id="KW-0472">Membrane</keyword>
<protein>
    <submittedName>
        <fullName evidence="2">Uncharacterized protein</fullName>
    </submittedName>
</protein>
<dbReference type="AlphaFoldDB" id="A0A6J4VB87"/>
<organism evidence="2">
    <name type="scientific">uncultured Thermomicrobiales bacterium</name>
    <dbReference type="NCBI Taxonomy" id="1645740"/>
    <lineage>
        <taxon>Bacteria</taxon>
        <taxon>Pseudomonadati</taxon>
        <taxon>Thermomicrobiota</taxon>
        <taxon>Thermomicrobia</taxon>
        <taxon>Thermomicrobiales</taxon>
        <taxon>environmental samples</taxon>
    </lineage>
</organism>
<proteinExistence type="predicted"/>
<keyword evidence="1" id="KW-1133">Transmembrane helix</keyword>
<sequence length="40" mass="3852">MGHLPIAPTIGATILTGLSAILAGGAILVIVIEVEVGRGG</sequence>
<evidence type="ECO:0000256" key="1">
    <source>
        <dbReference type="SAM" id="Phobius"/>
    </source>
</evidence>
<name>A0A6J4VB87_9BACT</name>
<keyword evidence="1" id="KW-0812">Transmembrane</keyword>
<feature type="transmembrane region" description="Helical" evidence="1">
    <location>
        <begin position="6"/>
        <end position="32"/>
    </location>
</feature>
<evidence type="ECO:0000313" key="2">
    <source>
        <dbReference type="EMBL" id="CAA9573985.1"/>
    </source>
</evidence>
<reference evidence="2" key="1">
    <citation type="submission" date="2020-02" db="EMBL/GenBank/DDBJ databases">
        <authorList>
            <person name="Meier V. D."/>
        </authorList>
    </citation>
    <scope>NUCLEOTIDE SEQUENCE</scope>
    <source>
        <strain evidence="2">AVDCRST_MAG18</strain>
    </source>
</reference>